<name>A0A242M2P6_CABSO</name>
<gene>
    <name evidence="1" type="ORF">PAMC26577_39795</name>
</gene>
<dbReference type="EMBL" id="NBTZ01000181">
    <property type="protein sequence ID" value="OTP65382.1"/>
    <property type="molecule type" value="Genomic_DNA"/>
</dbReference>
<reference evidence="1 2" key="1">
    <citation type="submission" date="2017-03" db="EMBL/GenBank/DDBJ databases">
        <title>Genome analysis of strain PAMC 26577.</title>
        <authorList>
            <person name="Oh H.-M."/>
            <person name="Yang J.-A."/>
        </authorList>
    </citation>
    <scope>NUCLEOTIDE SEQUENCE [LARGE SCALE GENOMIC DNA]</scope>
    <source>
        <strain evidence="1 2">PAMC 26577</strain>
    </source>
</reference>
<organism evidence="1 2">
    <name type="scientific">Caballeronia sordidicola</name>
    <name type="common">Burkholderia sordidicola</name>
    <dbReference type="NCBI Taxonomy" id="196367"/>
    <lineage>
        <taxon>Bacteria</taxon>
        <taxon>Pseudomonadati</taxon>
        <taxon>Pseudomonadota</taxon>
        <taxon>Betaproteobacteria</taxon>
        <taxon>Burkholderiales</taxon>
        <taxon>Burkholderiaceae</taxon>
        <taxon>Caballeronia</taxon>
    </lineage>
</organism>
<evidence type="ECO:0000313" key="1">
    <source>
        <dbReference type="EMBL" id="OTP65382.1"/>
    </source>
</evidence>
<protein>
    <submittedName>
        <fullName evidence="1">Prevent host death protein, Phd antitoxin</fullName>
    </submittedName>
</protein>
<proteinExistence type="predicted"/>
<sequence>MHCNCDAWRKVMKTATFPSVRVEPELREAAESVLQEGESLSGFVEQAIRENILRRQNHSEFVARGLASRDEAKRSGDYVPAEEVLARLSKRLDAAKARGKMR</sequence>
<evidence type="ECO:0000313" key="2">
    <source>
        <dbReference type="Proteomes" id="UP000195221"/>
    </source>
</evidence>
<accession>A0A242M2P6</accession>
<comment type="caution">
    <text evidence="1">The sequence shown here is derived from an EMBL/GenBank/DDBJ whole genome shotgun (WGS) entry which is preliminary data.</text>
</comment>
<dbReference type="AlphaFoldDB" id="A0A242M2P6"/>
<dbReference type="NCBIfam" id="NF041551">
    <property type="entry name" value="YlcI_YnfO_N"/>
    <property type="match status" value="1"/>
</dbReference>
<dbReference type="Proteomes" id="UP000195221">
    <property type="component" value="Unassembled WGS sequence"/>
</dbReference>